<comment type="caution">
    <text evidence="10">The sequence shown here is derived from an EMBL/GenBank/DDBJ whole genome shotgun (WGS) entry which is preliminary data.</text>
</comment>
<evidence type="ECO:0000256" key="2">
    <source>
        <dbReference type="ARBA" id="ARBA00007886"/>
    </source>
</evidence>
<proteinExistence type="inferred from homology"/>
<dbReference type="Proteomes" id="UP000673394">
    <property type="component" value="Unassembled WGS sequence"/>
</dbReference>
<dbReference type="Gene3D" id="3.30.300.210">
    <property type="entry name" value="Nutrient germinant receptor protein C, domain 3"/>
    <property type="match status" value="1"/>
</dbReference>
<dbReference type="PANTHER" id="PTHR35789">
    <property type="entry name" value="SPORE GERMINATION PROTEIN B3"/>
    <property type="match status" value="1"/>
</dbReference>
<dbReference type="InterPro" id="IPR008844">
    <property type="entry name" value="Spore_GerAC-like"/>
</dbReference>
<evidence type="ECO:0000256" key="3">
    <source>
        <dbReference type="ARBA" id="ARBA00022544"/>
    </source>
</evidence>
<evidence type="ECO:0000256" key="4">
    <source>
        <dbReference type="ARBA" id="ARBA00022729"/>
    </source>
</evidence>
<feature type="domain" description="Spore germination protein N-terminal" evidence="9">
    <location>
        <begin position="26"/>
        <end position="193"/>
    </location>
</feature>
<evidence type="ECO:0000256" key="6">
    <source>
        <dbReference type="ARBA" id="ARBA00023139"/>
    </source>
</evidence>
<organism evidence="10 11">
    <name type="scientific">Paenibacillus lignilyticus</name>
    <dbReference type="NCBI Taxonomy" id="1172615"/>
    <lineage>
        <taxon>Bacteria</taxon>
        <taxon>Bacillati</taxon>
        <taxon>Bacillota</taxon>
        <taxon>Bacilli</taxon>
        <taxon>Bacillales</taxon>
        <taxon>Paenibacillaceae</taxon>
        <taxon>Paenibacillus</taxon>
    </lineage>
</organism>
<comment type="similarity">
    <text evidence="2">Belongs to the GerABKC lipoprotein family.</text>
</comment>
<keyword evidence="11" id="KW-1185">Reference proteome</keyword>
<keyword evidence="6" id="KW-0564">Palmitate</keyword>
<reference evidence="10 11" key="1">
    <citation type="submission" date="2021-04" db="EMBL/GenBank/DDBJ databases">
        <title>Paenibacillus sp. DLE-14 whole genome sequence.</title>
        <authorList>
            <person name="Ham Y.J."/>
        </authorList>
    </citation>
    <scope>NUCLEOTIDE SEQUENCE [LARGE SCALE GENOMIC DNA]</scope>
    <source>
        <strain evidence="10 11">DLE-14</strain>
    </source>
</reference>
<keyword evidence="3" id="KW-0309">Germination</keyword>
<dbReference type="InterPro" id="IPR046953">
    <property type="entry name" value="Spore_GerAC-like_C"/>
</dbReference>
<keyword evidence="5" id="KW-0472">Membrane</keyword>
<evidence type="ECO:0000256" key="7">
    <source>
        <dbReference type="ARBA" id="ARBA00023288"/>
    </source>
</evidence>
<dbReference type="InterPro" id="IPR057336">
    <property type="entry name" value="GerAC_N"/>
</dbReference>
<gene>
    <name evidence="10" type="ORF">I8J30_08535</name>
</gene>
<dbReference type="NCBIfam" id="TIGR02887">
    <property type="entry name" value="spore_ger_x_C"/>
    <property type="match status" value="1"/>
</dbReference>
<feature type="domain" description="Spore germination GerAC-like C-terminal" evidence="8">
    <location>
        <begin position="204"/>
        <end position="369"/>
    </location>
</feature>
<dbReference type="PANTHER" id="PTHR35789:SF1">
    <property type="entry name" value="SPORE GERMINATION PROTEIN B3"/>
    <property type="match status" value="1"/>
</dbReference>
<dbReference type="RefSeq" id="WP_210657171.1">
    <property type="nucleotide sequence ID" value="NZ_JAGKSP010000002.1"/>
</dbReference>
<keyword evidence="4" id="KW-0732">Signal</keyword>
<dbReference type="EMBL" id="JAGKSP010000002">
    <property type="protein sequence ID" value="MBP3962750.1"/>
    <property type="molecule type" value="Genomic_DNA"/>
</dbReference>
<dbReference type="Pfam" id="PF25198">
    <property type="entry name" value="Spore_GerAC_N"/>
    <property type="match status" value="1"/>
</dbReference>
<dbReference type="Pfam" id="PF05504">
    <property type="entry name" value="Spore_GerAC"/>
    <property type="match status" value="1"/>
</dbReference>
<accession>A0ABS5CBC1</accession>
<evidence type="ECO:0000259" key="9">
    <source>
        <dbReference type="Pfam" id="PF25198"/>
    </source>
</evidence>
<protein>
    <submittedName>
        <fullName evidence="10">Ger(X)C family spore germination protein</fullName>
    </submittedName>
</protein>
<name>A0ABS5CBC1_9BACL</name>
<evidence type="ECO:0000313" key="10">
    <source>
        <dbReference type="EMBL" id="MBP3962750.1"/>
    </source>
</evidence>
<evidence type="ECO:0000259" key="8">
    <source>
        <dbReference type="Pfam" id="PF05504"/>
    </source>
</evidence>
<evidence type="ECO:0000313" key="11">
    <source>
        <dbReference type="Proteomes" id="UP000673394"/>
    </source>
</evidence>
<comment type="subcellular location">
    <subcellularLocation>
        <location evidence="1">Membrane</location>
        <topology evidence="1">Lipid-anchor</topology>
    </subcellularLocation>
</comment>
<dbReference type="PROSITE" id="PS51257">
    <property type="entry name" value="PROKAR_LIPOPROTEIN"/>
    <property type="match status" value="1"/>
</dbReference>
<evidence type="ECO:0000256" key="1">
    <source>
        <dbReference type="ARBA" id="ARBA00004635"/>
    </source>
</evidence>
<dbReference type="InterPro" id="IPR038501">
    <property type="entry name" value="Spore_GerAC_C_sf"/>
</dbReference>
<evidence type="ECO:0000256" key="5">
    <source>
        <dbReference type="ARBA" id="ARBA00023136"/>
    </source>
</evidence>
<keyword evidence="7" id="KW-0449">Lipoprotein</keyword>
<sequence length="379" mass="42821">MIKAAKIGFVMLFTVLIATGCWNLEEPDQRAFVMGTGMDLNKDGKYMLSTLIAIPAGIGVEEGNTTQKSFRVLASTGKNNSDAAQKLQAQLSRSLFIGHREIVLIGEKMAEHGIADLVDEFFRNPQSEARSKIFVVKGTQAKNVFEINSMFDPYITSTLYDEQATLGLRNFYFAAFMYDALGQGTQPLLPALTMNRKKHYVYSGFAILDKDNDLKLAAYLNPEESFYTNWMKRRVNNYFMTSTVSGFEGTFSIKLRSLNRRIQTSVRGNRVKVDIQLSGAGVLVENNTNLDPSTESHLLLIQKSMNESSKKIIEQLVEKAQKQIKLDFFGFGEIVHHQHPAQWKALRTKWNVIFPQIEVSVRVNLKCKDLGETNSTIYR</sequence>